<dbReference type="AlphaFoldDB" id="N9HBI0"/>
<dbReference type="PANTHER" id="PTHR38442">
    <property type="entry name" value="INNER MEMBRANE PROTEIN-RELATED"/>
    <property type="match status" value="1"/>
</dbReference>
<accession>N9HBI0</accession>
<organism evidence="2 3">
    <name type="scientific">Acinetobacter lwoffii NIPH 478</name>
    <dbReference type="NCBI Taxonomy" id="1217668"/>
    <lineage>
        <taxon>Bacteria</taxon>
        <taxon>Pseudomonadati</taxon>
        <taxon>Pseudomonadota</taxon>
        <taxon>Gammaproteobacteria</taxon>
        <taxon>Moraxellales</taxon>
        <taxon>Moraxellaceae</taxon>
        <taxon>Acinetobacter</taxon>
    </lineage>
</organism>
<proteinExistence type="predicted"/>
<evidence type="ECO:0000313" key="2">
    <source>
        <dbReference type="EMBL" id="ENW29195.1"/>
    </source>
</evidence>
<dbReference type="EMBL" id="APQU01000015">
    <property type="protein sequence ID" value="ENW29195.1"/>
    <property type="molecule type" value="Genomic_DNA"/>
</dbReference>
<keyword evidence="1" id="KW-1133">Transmembrane helix</keyword>
<dbReference type="PANTHER" id="PTHR38442:SF1">
    <property type="entry name" value="INNER MEMBRANE PROTEIN"/>
    <property type="match status" value="1"/>
</dbReference>
<feature type="transmembrane region" description="Helical" evidence="1">
    <location>
        <begin position="41"/>
        <end position="66"/>
    </location>
</feature>
<dbReference type="Proteomes" id="UP000018416">
    <property type="component" value="Unassembled WGS sequence"/>
</dbReference>
<dbReference type="RefSeq" id="WP_005108178.1">
    <property type="nucleotide sequence ID" value="NZ_KB849836.1"/>
</dbReference>
<dbReference type="PATRIC" id="fig|1217668.3.peg.2431"/>
<evidence type="ECO:0000256" key="1">
    <source>
        <dbReference type="SAM" id="Phobius"/>
    </source>
</evidence>
<evidence type="ECO:0008006" key="4">
    <source>
        <dbReference type="Google" id="ProtNLM"/>
    </source>
</evidence>
<dbReference type="Pfam" id="PF04286">
    <property type="entry name" value="DUF445"/>
    <property type="match status" value="1"/>
</dbReference>
<keyword evidence="1" id="KW-0472">Membrane</keyword>
<protein>
    <recommendedName>
        <fullName evidence="4">DUF445 domain-containing protein</fullName>
    </recommendedName>
</protein>
<feature type="transmembrane region" description="Helical" evidence="1">
    <location>
        <begin position="16"/>
        <end position="35"/>
    </location>
</feature>
<gene>
    <name evidence="2" type="ORF">F923_02481</name>
</gene>
<keyword evidence="1" id="KW-0812">Transmembrane</keyword>
<comment type="caution">
    <text evidence="2">The sequence shown here is derived from an EMBL/GenBank/DDBJ whole genome shotgun (WGS) entry which is preliminary data.</text>
</comment>
<sequence length="433" mass="48519">MQTERISPSLQRSKRFATIALVVAVLTWLALMVAAKLLPEYVWLIHILMLSAEAGVVGGLADWYAITVLFRNPFGRLPIPKFLRDHTEIIPRNKARIAESMGRFVQENFLSPQIVQRSLDSTDLSLAAGRWLANPQNNVQVTQVIQQTVPKIFEFVGQEQIAGFIQSNSVQWVKNTQINTLASEMLHAVLDNDFHQDVLQRGLDVVHAWMTSHPEQTRELTRNLFKEMGVWKLAKGASWIGIDVQQRSIDSVIGRVEAMLADPDHPWRLKIENMGHSWMLQLADNDSEASQRLNETKDALLDSPQVLNFISGAVVILCDAIKADLQKPDSGIAENLRIAIQQVGENIISNASVRELLNKRLSSIAVDLSDQYSEKVIRFISERIHEWDSSEMIDKIENEVGGDLHMIRVNGVVVGACIGLVLGIIRAAVEHLI</sequence>
<dbReference type="GO" id="GO:0005886">
    <property type="term" value="C:plasma membrane"/>
    <property type="evidence" value="ECO:0007669"/>
    <property type="project" value="TreeGrafter"/>
</dbReference>
<reference evidence="2 3" key="1">
    <citation type="submission" date="2013-02" db="EMBL/GenBank/DDBJ databases">
        <title>The Genome Sequence of Acinetobacter lwoffii NIPH 478.</title>
        <authorList>
            <consortium name="The Broad Institute Genome Sequencing Platform"/>
            <consortium name="The Broad Institute Genome Sequencing Center for Infectious Disease"/>
            <person name="Cerqueira G."/>
            <person name="Feldgarden M."/>
            <person name="Courvalin P."/>
            <person name="Perichon B."/>
            <person name="Grillot-Courvalin C."/>
            <person name="Clermont D."/>
            <person name="Rocha E."/>
            <person name="Yoon E.-J."/>
            <person name="Nemec A."/>
            <person name="Walker B."/>
            <person name="Young S.K."/>
            <person name="Zeng Q."/>
            <person name="Gargeya S."/>
            <person name="Fitzgerald M."/>
            <person name="Haas B."/>
            <person name="Abouelleil A."/>
            <person name="Alvarado L."/>
            <person name="Arachchi H.M."/>
            <person name="Berlin A.M."/>
            <person name="Chapman S.B."/>
            <person name="Dewar J."/>
            <person name="Goldberg J."/>
            <person name="Griggs A."/>
            <person name="Gujja S."/>
            <person name="Hansen M."/>
            <person name="Howarth C."/>
            <person name="Imamovic A."/>
            <person name="Larimer J."/>
            <person name="McCowan C."/>
            <person name="Murphy C."/>
            <person name="Neiman D."/>
            <person name="Pearson M."/>
            <person name="Priest M."/>
            <person name="Roberts A."/>
            <person name="Saif S."/>
            <person name="Shea T."/>
            <person name="Sisk P."/>
            <person name="Sykes S."/>
            <person name="Wortman J."/>
            <person name="Nusbaum C."/>
            <person name="Birren B."/>
        </authorList>
    </citation>
    <scope>NUCLEOTIDE SEQUENCE [LARGE SCALE GENOMIC DNA]</scope>
    <source>
        <strain evidence="2 3">NIPH 478</strain>
    </source>
</reference>
<name>N9HBI0_ACILW</name>
<evidence type="ECO:0000313" key="3">
    <source>
        <dbReference type="Proteomes" id="UP000018416"/>
    </source>
</evidence>
<dbReference type="InterPro" id="IPR007383">
    <property type="entry name" value="DUF445"/>
</dbReference>
<dbReference type="HOGENOM" id="CLU_036718_2_1_6"/>